<evidence type="ECO:0000256" key="1">
    <source>
        <dbReference type="ARBA" id="ARBA00001973"/>
    </source>
</evidence>
<dbReference type="GO" id="GO:0046872">
    <property type="term" value="F:metal ion binding"/>
    <property type="evidence" value="ECO:0007669"/>
    <property type="project" value="UniProtKB-KW"/>
</dbReference>
<evidence type="ECO:0000313" key="8">
    <source>
        <dbReference type="EMBL" id="ATZ48580.1"/>
    </source>
</evidence>
<dbReference type="PROSITE" id="PS00497">
    <property type="entry name" value="TYROSINASE_1"/>
    <property type="match status" value="1"/>
</dbReference>
<comment type="cofactor">
    <cofactor evidence="1">
        <name>Cu(2+)</name>
        <dbReference type="ChEBI" id="CHEBI:29036"/>
    </cofactor>
</comment>
<reference evidence="8 9" key="3">
    <citation type="journal article" date="2017" name="Mol. Plant Pathol.">
        <title>A gapless genome sequence of the fungus Botrytis cinerea.</title>
        <authorList>
            <person name="Van Kan J.A."/>
            <person name="Stassen J.H."/>
            <person name="Mosbach A."/>
            <person name="Van Der Lee T.A."/>
            <person name="Faino L."/>
            <person name="Farmer A.D."/>
            <person name="Papasotiriou D.G."/>
            <person name="Zhou S."/>
            <person name="Seidl M.F."/>
            <person name="Cottam E."/>
            <person name="Edel D."/>
            <person name="Hahn M."/>
            <person name="Schwartz D.C."/>
            <person name="Dietrich R.A."/>
            <person name="Widdison S."/>
            <person name="Scalliet G."/>
        </authorList>
    </citation>
    <scope>NUCLEOTIDE SEQUENCE [LARGE SCALE GENOMIC DNA]</scope>
    <source>
        <strain evidence="8 9">B05.10</strain>
    </source>
</reference>
<organism evidence="8 9">
    <name type="scientific">Botryotinia fuckeliana (strain B05.10)</name>
    <name type="common">Noble rot fungus</name>
    <name type="synonym">Botrytis cinerea</name>
    <dbReference type="NCBI Taxonomy" id="332648"/>
    <lineage>
        <taxon>Eukaryota</taxon>
        <taxon>Fungi</taxon>
        <taxon>Dikarya</taxon>
        <taxon>Ascomycota</taxon>
        <taxon>Pezizomycotina</taxon>
        <taxon>Leotiomycetes</taxon>
        <taxon>Helotiales</taxon>
        <taxon>Sclerotiniaceae</taxon>
        <taxon>Botrytis</taxon>
    </lineage>
</organism>
<evidence type="ECO:0000256" key="5">
    <source>
        <dbReference type="SAM" id="SignalP"/>
    </source>
</evidence>
<evidence type="ECO:0000256" key="3">
    <source>
        <dbReference type="ARBA" id="ARBA00023002"/>
    </source>
</evidence>
<dbReference type="OrthoDB" id="6132182at2759"/>
<dbReference type="InterPro" id="IPR041640">
    <property type="entry name" value="Tyrosinase_C"/>
</dbReference>
<feature type="domain" description="Tyrosinase copper-binding" evidence="7">
    <location>
        <begin position="339"/>
        <end position="350"/>
    </location>
</feature>
<dbReference type="KEGG" id="bfu:BCIN_03g07730"/>
<dbReference type="InterPro" id="IPR050316">
    <property type="entry name" value="Tyrosinase/Hemocyanin"/>
</dbReference>
<dbReference type="RefSeq" id="XP_024547943.1">
    <property type="nucleotide sequence ID" value="XM_024692168.1"/>
</dbReference>
<dbReference type="EMBL" id="CP009807">
    <property type="protein sequence ID" value="ATZ48580.1"/>
    <property type="molecule type" value="Genomic_DNA"/>
</dbReference>
<dbReference type="Gene3D" id="1.10.1280.10">
    <property type="entry name" value="Di-copper center containing domain from catechol oxidase"/>
    <property type="match status" value="1"/>
</dbReference>
<dbReference type="Pfam" id="PF00264">
    <property type="entry name" value="Tyrosinase"/>
    <property type="match status" value="1"/>
</dbReference>
<protein>
    <recommendedName>
        <fullName evidence="6 7">Tyrosinase copper-binding domain-containing protein</fullName>
    </recommendedName>
</protein>
<feature type="signal peptide" evidence="5">
    <location>
        <begin position="1"/>
        <end position="26"/>
    </location>
</feature>
<dbReference type="InterPro" id="IPR008922">
    <property type="entry name" value="Di-copper_centre_dom_sf"/>
</dbReference>
<evidence type="ECO:0000256" key="4">
    <source>
        <dbReference type="ARBA" id="ARBA00023033"/>
    </source>
</evidence>
<dbReference type="Pfam" id="PF18132">
    <property type="entry name" value="Tyrosinase_C"/>
    <property type="match status" value="1"/>
</dbReference>
<dbReference type="AlphaFoldDB" id="A0A384JDM9"/>
<keyword evidence="5" id="KW-0732">Signal</keyword>
<dbReference type="SUPFAM" id="SSF48056">
    <property type="entry name" value="Di-copper centre-containing domain"/>
    <property type="match status" value="1"/>
</dbReference>
<dbReference type="InterPro" id="IPR002227">
    <property type="entry name" value="Tyrosinase_Cu-bd"/>
</dbReference>
<evidence type="ECO:0000259" key="6">
    <source>
        <dbReference type="PROSITE" id="PS00497"/>
    </source>
</evidence>
<evidence type="ECO:0000256" key="2">
    <source>
        <dbReference type="ARBA" id="ARBA00022723"/>
    </source>
</evidence>
<sequence>MVFFRGASIVSILTIAGSFLSQTAQAIPRPHDHRPRGYDYGVDIGAILKRDVTPIPTTGVSFNSSNSSIPVRQEIRDLQKNADLWELYILGVSMMQTINQSDIRSWYQIAGIHGRPYLPYDGVQATPGDENNGYCTHVSILFPTWHRPYLALYEQTLHSIVVFIAAQFSAGAERDRYTAAAANFRIPYWDWAVVPPTGESVLPPSVSTPTITVNGPAGVQTISNPLFSYHFNPLDPSELPDAPFSQFPQTLRYPTSNDASATSQNNLVARQLDNSAASFRNRLYNLFTNYHDYSTFSNEAWITASSPGDFDSIESLHDQIHGLTGSGGHMAYIDYSAFDPLFFLHHAMIDRCFAIWQTLNPDSYVSPREASYSTFTMTAGTTQDVSTPLKPFYDAGGKNFYTSSNVVSTESFGYAYPETLQGGNTTAQAIKAINLLYGTTAPAKTVSRGLIPGLASSGLASKLLGREHHLNSTYDLLSFALAPNGQYTEWIANIQVQKFALSRSFFIHVFLGPFEDDPSSWSFEPNLVGTHCVFAKLSSSGASVADPNQLVTGTIPLTSALLDDISEGHLRSLNDVDVEPYLRKNLQYRITLLNDTEIDNSAVPSLKLSVVSSSVQQSTVDHELPKWGSMISRLELFVEELKEALGNTTLIGY</sequence>
<keyword evidence="2" id="KW-0479">Metal-binding</keyword>
<dbReference type="Gene3D" id="2.60.310.20">
    <property type="match status" value="1"/>
</dbReference>
<evidence type="ECO:0000259" key="7">
    <source>
        <dbReference type="PROSITE" id="PS00498"/>
    </source>
</evidence>
<evidence type="ECO:0000313" key="9">
    <source>
        <dbReference type="Proteomes" id="UP000001798"/>
    </source>
</evidence>
<dbReference type="GO" id="GO:0004497">
    <property type="term" value="F:monooxygenase activity"/>
    <property type="evidence" value="ECO:0007669"/>
    <property type="project" value="UniProtKB-KW"/>
</dbReference>
<dbReference type="Proteomes" id="UP000001798">
    <property type="component" value="Chromosome 3"/>
</dbReference>
<dbReference type="PANTHER" id="PTHR11474:SF32">
    <property type="entry name" value="TYROSINASE"/>
    <property type="match status" value="1"/>
</dbReference>
<keyword evidence="9" id="KW-1185">Reference proteome</keyword>
<dbReference type="VEuPathDB" id="FungiDB:Bcin03g07730"/>
<dbReference type="PANTHER" id="PTHR11474">
    <property type="entry name" value="TYROSINASE FAMILY MEMBER"/>
    <property type="match status" value="1"/>
</dbReference>
<dbReference type="PRINTS" id="PR00092">
    <property type="entry name" value="TYROSINASE"/>
</dbReference>
<keyword evidence="3" id="KW-0560">Oxidoreductase</keyword>
<reference evidence="8 9" key="1">
    <citation type="journal article" date="2011" name="PLoS Genet.">
        <title>Genomic analysis of the necrotrophic fungal pathogens Sclerotinia sclerotiorum and Botrytis cinerea.</title>
        <authorList>
            <person name="Amselem J."/>
            <person name="Cuomo C.A."/>
            <person name="van Kan J.A."/>
            <person name="Viaud M."/>
            <person name="Benito E.P."/>
            <person name="Couloux A."/>
            <person name="Coutinho P.M."/>
            <person name="de Vries R.P."/>
            <person name="Dyer P.S."/>
            <person name="Fillinger S."/>
            <person name="Fournier E."/>
            <person name="Gout L."/>
            <person name="Hahn M."/>
            <person name="Kohn L."/>
            <person name="Lapalu N."/>
            <person name="Plummer K.M."/>
            <person name="Pradier J.M."/>
            <person name="Quevillon E."/>
            <person name="Sharon A."/>
            <person name="Simon A."/>
            <person name="ten Have A."/>
            <person name="Tudzynski B."/>
            <person name="Tudzynski P."/>
            <person name="Wincker P."/>
            <person name="Andrew M."/>
            <person name="Anthouard V."/>
            <person name="Beever R.E."/>
            <person name="Beffa R."/>
            <person name="Benoit I."/>
            <person name="Bouzid O."/>
            <person name="Brault B."/>
            <person name="Chen Z."/>
            <person name="Choquer M."/>
            <person name="Collemare J."/>
            <person name="Cotton P."/>
            <person name="Danchin E.G."/>
            <person name="Da Silva C."/>
            <person name="Gautier A."/>
            <person name="Giraud C."/>
            <person name="Giraud T."/>
            <person name="Gonzalez C."/>
            <person name="Grossetete S."/>
            <person name="Guldener U."/>
            <person name="Henrissat B."/>
            <person name="Howlett B.J."/>
            <person name="Kodira C."/>
            <person name="Kretschmer M."/>
            <person name="Lappartient A."/>
            <person name="Leroch M."/>
            <person name="Levis C."/>
            <person name="Mauceli E."/>
            <person name="Neuveglise C."/>
            <person name="Oeser B."/>
            <person name="Pearson M."/>
            <person name="Poulain J."/>
            <person name="Poussereau N."/>
            <person name="Quesneville H."/>
            <person name="Rascle C."/>
            <person name="Schumacher J."/>
            <person name="Segurens B."/>
            <person name="Sexton A."/>
            <person name="Silva E."/>
            <person name="Sirven C."/>
            <person name="Soanes D.M."/>
            <person name="Talbot N.J."/>
            <person name="Templeton M."/>
            <person name="Yandava C."/>
            <person name="Yarden O."/>
            <person name="Zeng Q."/>
            <person name="Rollins J.A."/>
            <person name="Lebrun M.H."/>
            <person name="Dickman M."/>
        </authorList>
    </citation>
    <scope>NUCLEOTIDE SEQUENCE [LARGE SCALE GENOMIC DNA]</scope>
    <source>
        <strain evidence="8 9">B05.10</strain>
    </source>
</reference>
<accession>A0A384JDM9</accession>
<gene>
    <name evidence="8" type="ORF">BCIN_03g07730</name>
</gene>
<reference evidence="8 9" key="2">
    <citation type="journal article" date="2012" name="Eukaryot. Cell">
        <title>Genome update of Botrytis cinerea strains B05.10 and T4.</title>
        <authorList>
            <person name="Staats M."/>
            <person name="van Kan J.A."/>
        </authorList>
    </citation>
    <scope>NUCLEOTIDE SEQUENCE [LARGE SCALE GENOMIC DNA]</scope>
    <source>
        <strain evidence="8 9">B05.10</strain>
    </source>
</reference>
<keyword evidence="4" id="KW-0503">Monooxygenase</keyword>
<feature type="chain" id="PRO_5016624555" description="Tyrosinase copper-binding domain-containing protein" evidence="5">
    <location>
        <begin position="27"/>
        <end position="653"/>
    </location>
</feature>
<name>A0A384JDM9_BOTFB</name>
<feature type="domain" description="Tyrosinase copper-binding" evidence="6">
    <location>
        <begin position="137"/>
        <end position="154"/>
    </location>
</feature>
<dbReference type="GeneID" id="5426943"/>
<dbReference type="PROSITE" id="PS00498">
    <property type="entry name" value="TYROSINASE_2"/>
    <property type="match status" value="1"/>
</dbReference>
<proteinExistence type="predicted"/>